<evidence type="ECO:0000259" key="9">
    <source>
        <dbReference type="Pfam" id="PF12871"/>
    </source>
</evidence>
<evidence type="ECO:0000256" key="3">
    <source>
        <dbReference type="ARBA" id="ARBA00022664"/>
    </source>
</evidence>
<keyword evidence="11" id="KW-1185">Reference proteome</keyword>
<dbReference type="GO" id="GO:0000398">
    <property type="term" value="P:mRNA splicing, via spliceosome"/>
    <property type="evidence" value="ECO:0007669"/>
    <property type="project" value="UniProtKB-UniRule"/>
</dbReference>
<feature type="region of interest" description="Disordered" evidence="8">
    <location>
        <begin position="194"/>
        <end position="213"/>
    </location>
</feature>
<comment type="similarity">
    <text evidence="2 7">Belongs to the PRP38 family.</text>
</comment>
<dbReference type="Pfam" id="PF12871">
    <property type="entry name" value="PRP38_assoc"/>
    <property type="match status" value="1"/>
</dbReference>
<keyword evidence="3 7" id="KW-0507">mRNA processing</keyword>
<dbReference type="InterPro" id="IPR024767">
    <property type="entry name" value="PRP38_C"/>
</dbReference>
<dbReference type="InterPro" id="IPR005037">
    <property type="entry name" value="PRP38"/>
</dbReference>
<dbReference type="InParanoid" id="A8PRE0"/>
<evidence type="ECO:0000256" key="8">
    <source>
        <dbReference type="SAM" id="MobiDB-lite"/>
    </source>
</evidence>
<dbReference type="EMBL" id="AAYY01000001">
    <property type="protein sequence ID" value="EDP45042.1"/>
    <property type="molecule type" value="Genomic_DNA"/>
</dbReference>
<organism evidence="10 11">
    <name type="scientific">Malassezia globosa (strain ATCC MYA-4612 / CBS 7966)</name>
    <name type="common">Dandruff-associated fungus</name>
    <dbReference type="NCBI Taxonomy" id="425265"/>
    <lineage>
        <taxon>Eukaryota</taxon>
        <taxon>Fungi</taxon>
        <taxon>Dikarya</taxon>
        <taxon>Basidiomycota</taxon>
        <taxon>Ustilaginomycotina</taxon>
        <taxon>Malasseziomycetes</taxon>
        <taxon>Malasseziales</taxon>
        <taxon>Malasseziaceae</taxon>
        <taxon>Malassezia</taxon>
    </lineage>
</organism>
<proteinExistence type="inferred from homology"/>
<evidence type="ECO:0000256" key="7">
    <source>
        <dbReference type="RuleBase" id="RU367025"/>
    </source>
</evidence>
<evidence type="ECO:0000313" key="10">
    <source>
        <dbReference type="EMBL" id="EDP45042.1"/>
    </source>
</evidence>
<accession>A8PRE0</accession>
<protein>
    <recommendedName>
        <fullName evidence="7">Pre-mRNA-splicing factor 38</fullName>
    </recommendedName>
</protein>
<dbReference type="PANTHER" id="PTHR23142">
    <property type="entry name" value="PRE-MRNA-SPLICING FACTOR 38A-RELATED"/>
    <property type="match status" value="1"/>
</dbReference>
<evidence type="ECO:0000256" key="5">
    <source>
        <dbReference type="ARBA" id="ARBA00023187"/>
    </source>
</evidence>
<keyword evidence="6 7" id="KW-0539">Nucleus</keyword>
<dbReference type="AlphaFoldDB" id="A8PRE0"/>
<dbReference type="STRING" id="425265.A8PRE0"/>
<evidence type="ECO:0000256" key="6">
    <source>
        <dbReference type="ARBA" id="ARBA00023242"/>
    </source>
</evidence>
<name>A8PRE0_MALGO</name>
<keyword evidence="4 7" id="KW-0747">Spliceosome</keyword>
<dbReference type="OrthoDB" id="190958at2759"/>
<dbReference type="FunCoup" id="A8PRE0">
    <property type="interactions" value="442"/>
</dbReference>
<evidence type="ECO:0000256" key="1">
    <source>
        <dbReference type="ARBA" id="ARBA00004123"/>
    </source>
</evidence>
<evidence type="ECO:0000256" key="2">
    <source>
        <dbReference type="ARBA" id="ARBA00006164"/>
    </source>
</evidence>
<feature type="compositionally biased region" description="Polar residues" evidence="8">
    <location>
        <begin position="294"/>
        <end position="315"/>
    </location>
</feature>
<dbReference type="OMA" id="PMLNDYR"/>
<comment type="subcellular location">
    <subcellularLocation>
        <location evidence="1 7">Nucleus</location>
    </subcellularLocation>
</comment>
<feature type="region of interest" description="Disordered" evidence="8">
    <location>
        <begin position="225"/>
        <end position="315"/>
    </location>
</feature>
<feature type="domain" description="Pre-mRNA-splicing factor 38 C-terminal" evidence="9">
    <location>
        <begin position="178"/>
        <end position="272"/>
    </location>
</feature>
<dbReference type="VEuPathDB" id="FungiDB:MGL_0031"/>
<evidence type="ECO:0000313" key="11">
    <source>
        <dbReference type="Proteomes" id="UP000008837"/>
    </source>
</evidence>
<dbReference type="Proteomes" id="UP000008837">
    <property type="component" value="Unassembled WGS sequence"/>
</dbReference>
<gene>
    <name evidence="10" type="ORF">MGL_0031</name>
</gene>
<dbReference type="RefSeq" id="XP_001732256.1">
    <property type="nucleotide sequence ID" value="XM_001732204.1"/>
</dbReference>
<sequence>MSNTTAFGAQAIHGTNPQFLVERVIRSRIYDSTYWKQDCFALNAATLIDKAVDLTYVGGTYGAQRPSPFLCLILKLLQIQPERAIVLEYLAAEDFKYLRAVAALYVRLTFPAIEVYELLEPMLNDYRKLRWRDMAGNYSLTHMDEFIDQLLTEERVCELILPRLTKRSVLESNDGLRPRVSRLEDALLRGEAPGLEDRRKTCDSDASDSDDSLAALRTERATRIAQADRLRHSKHAAVKPGAGTHANADTDADSEVYASQQSESEEEKLQARLIRSRTPSVSPDRQMSPKISARSGSVSPPAFQSRSPSMSPSTD</sequence>
<dbReference type="GeneID" id="5856562"/>
<comment type="caution">
    <text evidence="10">The sequence shown here is derived from an EMBL/GenBank/DDBJ whole genome shotgun (WGS) entry which is preliminary data.</text>
</comment>
<keyword evidence="5 7" id="KW-0508">mRNA splicing</keyword>
<reference evidence="10 11" key="1">
    <citation type="journal article" date="2007" name="Proc. Natl. Acad. Sci. U.S.A.">
        <title>Dandruff-associated Malassezia genomes reveal convergent and divergent virulence traits shared with plant and human fungal pathogens.</title>
        <authorList>
            <person name="Xu J."/>
            <person name="Saunders C.W."/>
            <person name="Hu P."/>
            <person name="Grant R.A."/>
            <person name="Boekhout T."/>
            <person name="Kuramae E.E."/>
            <person name="Kronstad J.W."/>
            <person name="Deangelis Y.M."/>
            <person name="Reeder N.L."/>
            <person name="Johnstone K.R."/>
            <person name="Leland M."/>
            <person name="Fieno A.M."/>
            <person name="Begley W.M."/>
            <person name="Sun Y."/>
            <person name="Lacey M.P."/>
            <person name="Chaudhary T."/>
            <person name="Keough T."/>
            <person name="Chu L."/>
            <person name="Sears R."/>
            <person name="Yuan B."/>
            <person name="Dawson T.L.Jr."/>
        </authorList>
    </citation>
    <scope>NUCLEOTIDE SEQUENCE [LARGE SCALE GENOMIC DNA]</scope>
    <source>
        <strain evidence="11">ATCC MYA-4612 / CBS 7966</strain>
    </source>
</reference>
<dbReference type="GO" id="GO:0005681">
    <property type="term" value="C:spliceosomal complex"/>
    <property type="evidence" value="ECO:0007669"/>
    <property type="project" value="UniProtKB-KW"/>
</dbReference>
<evidence type="ECO:0000256" key="4">
    <source>
        <dbReference type="ARBA" id="ARBA00022728"/>
    </source>
</evidence>
<dbReference type="KEGG" id="mgl:MGL_0031"/>
<dbReference type="Pfam" id="PF03371">
    <property type="entry name" value="PRP38"/>
    <property type="match status" value="1"/>
</dbReference>
<comment type="function">
    <text evidence="7">Required for pre-mRNA splicing.</text>
</comment>